<evidence type="ECO:0000313" key="2">
    <source>
        <dbReference type="Proteomes" id="UP000814033"/>
    </source>
</evidence>
<keyword evidence="2" id="KW-1185">Reference proteome</keyword>
<protein>
    <submittedName>
        <fullName evidence="1">Uncharacterized protein</fullName>
    </submittedName>
</protein>
<reference evidence="1" key="2">
    <citation type="journal article" date="2022" name="New Phytol.">
        <title>Evolutionary transition to the ectomycorrhizal habit in the genomes of a hyperdiverse lineage of mushroom-forming fungi.</title>
        <authorList>
            <person name="Looney B."/>
            <person name="Miyauchi S."/>
            <person name="Morin E."/>
            <person name="Drula E."/>
            <person name="Courty P.E."/>
            <person name="Kohler A."/>
            <person name="Kuo A."/>
            <person name="LaButti K."/>
            <person name="Pangilinan J."/>
            <person name="Lipzen A."/>
            <person name="Riley R."/>
            <person name="Andreopoulos W."/>
            <person name="He G."/>
            <person name="Johnson J."/>
            <person name="Nolan M."/>
            <person name="Tritt A."/>
            <person name="Barry K.W."/>
            <person name="Grigoriev I.V."/>
            <person name="Nagy L.G."/>
            <person name="Hibbett D."/>
            <person name="Henrissat B."/>
            <person name="Matheny P.B."/>
            <person name="Labbe J."/>
            <person name="Martin F.M."/>
        </authorList>
    </citation>
    <scope>NUCLEOTIDE SEQUENCE</scope>
    <source>
        <strain evidence="1">FP105234-sp</strain>
    </source>
</reference>
<comment type="caution">
    <text evidence="1">The sequence shown here is derived from an EMBL/GenBank/DDBJ whole genome shotgun (WGS) entry which is preliminary data.</text>
</comment>
<name>A0ACB8R4N4_9AGAM</name>
<dbReference type="EMBL" id="MU276362">
    <property type="protein sequence ID" value="KAI0039064.1"/>
    <property type="molecule type" value="Genomic_DNA"/>
</dbReference>
<dbReference type="Proteomes" id="UP000814033">
    <property type="component" value="Unassembled WGS sequence"/>
</dbReference>
<organism evidence="1 2">
    <name type="scientific">Auriscalpium vulgare</name>
    <dbReference type="NCBI Taxonomy" id="40419"/>
    <lineage>
        <taxon>Eukaryota</taxon>
        <taxon>Fungi</taxon>
        <taxon>Dikarya</taxon>
        <taxon>Basidiomycota</taxon>
        <taxon>Agaricomycotina</taxon>
        <taxon>Agaricomycetes</taxon>
        <taxon>Russulales</taxon>
        <taxon>Auriscalpiaceae</taxon>
        <taxon>Auriscalpium</taxon>
    </lineage>
</organism>
<accession>A0ACB8R4N4</accession>
<evidence type="ECO:0000313" key="1">
    <source>
        <dbReference type="EMBL" id="KAI0039064.1"/>
    </source>
</evidence>
<sequence length="156" mass="17328">MPKDLHLNSASELPHCVIATSDDTLTAAVASRPNFGGGGWDTRRADGEPMSYKEAMHRSDALFWMAAWQEYDVQIANETWTLVPLARLQSAITGVEVGALCSLLRVPEAKFPRSRKLWILPYTAGERLTLLLFSRLHPPTAPLELLEDLWAAARSN</sequence>
<reference evidence="1" key="1">
    <citation type="submission" date="2021-02" db="EMBL/GenBank/DDBJ databases">
        <authorList>
            <consortium name="DOE Joint Genome Institute"/>
            <person name="Ahrendt S."/>
            <person name="Looney B.P."/>
            <person name="Miyauchi S."/>
            <person name="Morin E."/>
            <person name="Drula E."/>
            <person name="Courty P.E."/>
            <person name="Chicoki N."/>
            <person name="Fauchery L."/>
            <person name="Kohler A."/>
            <person name="Kuo A."/>
            <person name="Labutti K."/>
            <person name="Pangilinan J."/>
            <person name="Lipzen A."/>
            <person name="Riley R."/>
            <person name="Andreopoulos W."/>
            <person name="He G."/>
            <person name="Johnson J."/>
            <person name="Barry K.W."/>
            <person name="Grigoriev I.V."/>
            <person name="Nagy L."/>
            <person name="Hibbett D."/>
            <person name="Henrissat B."/>
            <person name="Matheny P.B."/>
            <person name="Labbe J."/>
            <person name="Martin F."/>
        </authorList>
    </citation>
    <scope>NUCLEOTIDE SEQUENCE</scope>
    <source>
        <strain evidence="1">FP105234-sp</strain>
    </source>
</reference>
<gene>
    <name evidence="1" type="ORF">FA95DRAFT_1577839</name>
</gene>
<proteinExistence type="predicted"/>